<dbReference type="AlphaFoldDB" id="A0A7W7MT84"/>
<name>A0A7W7MT84_9ACTN</name>
<keyword evidence="2" id="KW-1185">Reference proteome</keyword>
<evidence type="ECO:0000313" key="1">
    <source>
        <dbReference type="EMBL" id="MBB4766028.1"/>
    </source>
</evidence>
<dbReference type="EMBL" id="JACHNH010000001">
    <property type="protein sequence ID" value="MBB4766028.1"/>
    <property type="molecule type" value="Genomic_DNA"/>
</dbReference>
<dbReference type="RefSeq" id="WP_275411399.1">
    <property type="nucleotide sequence ID" value="NZ_BOMK01000063.1"/>
</dbReference>
<accession>A0A7W7MT84</accession>
<evidence type="ECO:0000313" key="2">
    <source>
        <dbReference type="Proteomes" id="UP000578112"/>
    </source>
</evidence>
<protein>
    <submittedName>
        <fullName evidence="1">Uncharacterized protein</fullName>
    </submittedName>
</protein>
<organism evidence="1 2">
    <name type="scientific">Actinoplanes digitatis</name>
    <dbReference type="NCBI Taxonomy" id="1868"/>
    <lineage>
        <taxon>Bacteria</taxon>
        <taxon>Bacillati</taxon>
        <taxon>Actinomycetota</taxon>
        <taxon>Actinomycetes</taxon>
        <taxon>Micromonosporales</taxon>
        <taxon>Micromonosporaceae</taxon>
        <taxon>Actinoplanes</taxon>
    </lineage>
</organism>
<reference evidence="1 2" key="1">
    <citation type="submission" date="2020-08" db="EMBL/GenBank/DDBJ databases">
        <title>Sequencing the genomes of 1000 actinobacteria strains.</title>
        <authorList>
            <person name="Klenk H.-P."/>
        </authorList>
    </citation>
    <scope>NUCLEOTIDE SEQUENCE [LARGE SCALE GENOMIC DNA]</scope>
    <source>
        <strain evidence="1 2">DSM 43149</strain>
    </source>
</reference>
<comment type="caution">
    <text evidence="1">The sequence shown here is derived from an EMBL/GenBank/DDBJ whole genome shotgun (WGS) entry which is preliminary data.</text>
</comment>
<sequence length="41" mass="4186">MAGPVQVAGHLAVRAWHTARVLGTPAARVSAGHAARCPELV</sequence>
<dbReference type="Proteomes" id="UP000578112">
    <property type="component" value="Unassembled WGS sequence"/>
</dbReference>
<gene>
    <name evidence="1" type="ORF">BJ971_006584</name>
</gene>
<proteinExistence type="predicted"/>